<gene>
    <name evidence="2" type="ORF">ALTATR162_LOCUS7817</name>
</gene>
<name>A0A8J2I6P5_9PLEO</name>
<dbReference type="AlphaFoldDB" id="A0A8J2I6P5"/>
<protein>
    <recommendedName>
        <fullName evidence="1">Azaphilone pigments biosynthesis cluster protein L N-terminal domain-containing protein</fullName>
    </recommendedName>
</protein>
<dbReference type="Proteomes" id="UP000676310">
    <property type="component" value="Unassembled WGS sequence"/>
</dbReference>
<evidence type="ECO:0000313" key="2">
    <source>
        <dbReference type="EMBL" id="CAG5174582.1"/>
    </source>
</evidence>
<dbReference type="EMBL" id="CAJRGZ010000022">
    <property type="protein sequence ID" value="CAG5174582.1"/>
    <property type="molecule type" value="Genomic_DNA"/>
</dbReference>
<accession>A0A8J2I6P5</accession>
<proteinExistence type="predicted"/>
<keyword evidence="3" id="KW-1185">Reference proteome</keyword>
<dbReference type="OrthoDB" id="3689518at2759"/>
<dbReference type="InterPro" id="IPR031348">
    <property type="entry name" value="PigL_N"/>
</dbReference>
<dbReference type="Pfam" id="PF17111">
    <property type="entry name" value="PigL_N"/>
    <property type="match status" value="1"/>
</dbReference>
<organism evidence="2 3">
    <name type="scientific">Alternaria atra</name>
    <dbReference type="NCBI Taxonomy" id="119953"/>
    <lineage>
        <taxon>Eukaryota</taxon>
        <taxon>Fungi</taxon>
        <taxon>Dikarya</taxon>
        <taxon>Ascomycota</taxon>
        <taxon>Pezizomycotina</taxon>
        <taxon>Dothideomycetes</taxon>
        <taxon>Pleosporomycetidae</taxon>
        <taxon>Pleosporales</taxon>
        <taxon>Pleosporineae</taxon>
        <taxon>Pleosporaceae</taxon>
        <taxon>Alternaria</taxon>
        <taxon>Alternaria sect. Ulocladioides</taxon>
    </lineage>
</organism>
<sequence length="189" mass="20236">MIARYKATIGIAIGDINLRTAAVSASAVQEFKKMLKNTDTDLKDHLENLGGKLEALSIQESSANNENIASRRRIQEEIDSAKGCLTVCAQAFEHADKVRTNVFEDVSAAQDAHQVVVSTLSDLISAKRVTAGVGATQWLGQMTDAALQELAKSRGVDLSSGSSIARGVDEQDRGSITFEDQYGSGHKLV</sequence>
<evidence type="ECO:0000259" key="1">
    <source>
        <dbReference type="Pfam" id="PF17111"/>
    </source>
</evidence>
<dbReference type="GeneID" id="67019859"/>
<feature type="domain" description="Azaphilone pigments biosynthesis cluster protein L N-terminal" evidence="1">
    <location>
        <begin position="1"/>
        <end position="89"/>
    </location>
</feature>
<comment type="caution">
    <text evidence="2">The sequence shown here is derived from an EMBL/GenBank/DDBJ whole genome shotgun (WGS) entry which is preliminary data.</text>
</comment>
<evidence type="ECO:0000313" key="3">
    <source>
        <dbReference type="Proteomes" id="UP000676310"/>
    </source>
</evidence>
<reference evidence="2" key="1">
    <citation type="submission" date="2021-05" db="EMBL/GenBank/DDBJ databases">
        <authorList>
            <person name="Stam R."/>
        </authorList>
    </citation>
    <scope>NUCLEOTIDE SEQUENCE</scope>
    <source>
        <strain evidence="2">CS162</strain>
    </source>
</reference>
<dbReference type="RefSeq" id="XP_043171381.1">
    <property type="nucleotide sequence ID" value="XM_043315446.1"/>
</dbReference>